<dbReference type="KEGG" id="rue:DT065_02135"/>
<accession>A0A345BVF1</accession>
<dbReference type="RefSeq" id="WP_114370448.1">
    <property type="nucleotide sequence ID" value="NZ_CP031092.1"/>
</dbReference>
<dbReference type="Proteomes" id="UP000252100">
    <property type="component" value="Chromosome"/>
</dbReference>
<gene>
    <name evidence="3" type="ORF">DT065_02135</name>
</gene>
<dbReference type="AlphaFoldDB" id="A0A345BVF1"/>
<proteinExistence type="predicted"/>
<protein>
    <submittedName>
        <fullName evidence="3">Uncharacterized protein</fullName>
    </submittedName>
</protein>
<feature type="compositionally biased region" description="Polar residues" evidence="2">
    <location>
        <begin position="160"/>
        <end position="169"/>
    </location>
</feature>
<organism evidence="3 4">
    <name type="scientific">Salicibibacter kimchii</name>
    <dbReference type="NCBI Taxonomy" id="2099786"/>
    <lineage>
        <taxon>Bacteria</taxon>
        <taxon>Bacillati</taxon>
        <taxon>Bacillota</taxon>
        <taxon>Bacilli</taxon>
        <taxon>Bacillales</taxon>
        <taxon>Bacillaceae</taxon>
        <taxon>Salicibibacter</taxon>
    </lineage>
</organism>
<evidence type="ECO:0000313" key="4">
    <source>
        <dbReference type="Proteomes" id="UP000252100"/>
    </source>
</evidence>
<sequence length="304" mass="35458">MKDRLTASIQEFFLPERLRSVDDHIFSDPNGLSLIKESEAVIDKIITHALEKGPLKGTQMFKKNGRTFKLKLKVSQKRLKLMSFDTHLSPSAIKKRVVITFVRQQTYKPQKKPLKEGLVYYMKNGKSHVRSIQKSPFFQGILEKFIQLDAALEGHAPTERPNTLSATEETSPDHDEQLEQSSYEKAIRDLYKQNSELPQALSNRLLQLLEEITTLTPSFHLLAVEDRYQIKRMIDEDIPDLLDAYRGLDEEAQTTEMSRVYEALTKMEITLQRLQEQETRAKNDRFEYLLKLNEKRYPNNKEKE</sequence>
<name>A0A345BVF1_9BACI</name>
<dbReference type="OrthoDB" id="2921822at2"/>
<evidence type="ECO:0000256" key="2">
    <source>
        <dbReference type="SAM" id="MobiDB-lite"/>
    </source>
</evidence>
<feature type="region of interest" description="Disordered" evidence="2">
    <location>
        <begin position="157"/>
        <end position="180"/>
    </location>
</feature>
<feature type="coiled-coil region" evidence="1">
    <location>
        <begin position="257"/>
        <end position="284"/>
    </location>
</feature>
<reference evidence="3 4" key="1">
    <citation type="journal article" date="2018" name="J. Microbiol.">
        <title>Salicibibacter kimchii gen. nov., sp. nov., a moderately halophilic and alkalitolerant bacterium in the family Bacillaceae, isolated from kimchi.</title>
        <authorList>
            <person name="Jang J.Y."/>
            <person name="Oh Y.J."/>
            <person name="Lim S.K."/>
            <person name="Park H.K."/>
            <person name="Lee C."/>
            <person name="Kim J.Y."/>
            <person name="Lee M.A."/>
            <person name="Choi H.J."/>
        </authorList>
    </citation>
    <scope>NUCLEOTIDE SEQUENCE [LARGE SCALE GENOMIC DNA]</scope>
    <source>
        <strain evidence="3 4">NKC1-1</strain>
    </source>
</reference>
<evidence type="ECO:0000256" key="1">
    <source>
        <dbReference type="SAM" id="Coils"/>
    </source>
</evidence>
<evidence type="ECO:0000313" key="3">
    <source>
        <dbReference type="EMBL" id="AXF54932.1"/>
    </source>
</evidence>
<dbReference type="EMBL" id="CP031092">
    <property type="protein sequence ID" value="AXF54932.1"/>
    <property type="molecule type" value="Genomic_DNA"/>
</dbReference>
<keyword evidence="4" id="KW-1185">Reference proteome</keyword>
<keyword evidence="1" id="KW-0175">Coiled coil</keyword>